<evidence type="ECO:0000313" key="1">
    <source>
        <dbReference type="EMBL" id="KIM48518.1"/>
    </source>
</evidence>
<dbReference type="EMBL" id="KN831768">
    <property type="protein sequence ID" value="KIM48518.1"/>
    <property type="molecule type" value="Genomic_DNA"/>
</dbReference>
<gene>
    <name evidence="1" type="ORF">M413DRAFT_5955</name>
</gene>
<proteinExistence type="predicted"/>
<dbReference type="HOGENOM" id="CLU_2277833_0_0_1"/>
<reference evidence="2" key="2">
    <citation type="submission" date="2015-01" db="EMBL/GenBank/DDBJ databases">
        <title>Evolutionary Origins and Diversification of the Mycorrhizal Mutualists.</title>
        <authorList>
            <consortium name="DOE Joint Genome Institute"/>
            <consortium name="Mycorrhizal Genomics Consortium"/>
            <person name="Kohler A."/>
            <person name="Kuo A."/>
            <person name="Nagy L.G."/>
            <person name="Floudas D."/>
            <person name="Copeland A."/>
            <person name="Barry K.W."/>
            <person name="Cichocki N."/>
            <person name="Veneault-Fourrey C."/>
            <person name="LaButti K."/>
            <person name="Lindquist E.A."/>
            <person name="Lipzen A."/>
            <person name="Lundell T."/>
            <person name="Morin E."/>
            <person name="Murat C."/>
            <person name="Riley R."/>
            <person name="Ohm R."/>
            <person name="Sun H."/>
            <person name="Tunlid A."/>
            <person name="Henrissat B."/>
            <person name="Grigoriev I.V."/>
            <person name="Hibbett D.S."/>
            <person name="Martin F."/>
        </authorList>
    </citation>
    <scope>NUCLEOTIDE SEQUENCE [LARGE SCALE GENOMIC DNA]</scope>
    <source>
        <strain evidence="2">h7</strain>
    </source>
</reference>
<keyword evidence="2" id="KW-1185">Reference proteome</keyword>
<protein>
    <submittedName>
        <fullName evidence="1">Uncharacterized protein</fullName>
    </submittedName>
</protein>
<name>A0A0C2YFL0_HEBCY</name>
<dbReference type="AlphaFoldDB" id="A0A0C2YFL0"/>
<organism evidence="1 2">
    <name type="scientific">Hebeloma cylindrosporum</name>
    <dbReference type="NCBI Taxonomy" id="76867"/>
    <lineage>
        <taxon>Eukaryota</taxon>
        <taxon>Fungi</taxon>
        <taxon>Dikarya</taxon>
        <taxon>Basidiomycota</taxon>
        <taxon>Agaricomycotina</taxon>
        <taxon>Agaricomycetes</taxon>
        <taxon>Agaricomycetidae</taxon>
        <taxon>Agaricales</taxon>
        <taxon>Agaricineae</taxon>
        <taxon>Hymenogastraceae</taxon>
        <taxon>Hebeloma</taxon>
    </lineage>
</organism>
<reference evidence="1 2" key="1">
    <citation type="submission" date="2014-04" db="EMBL/GenBank/DDBJ databases">
        <authorList>
            <consortium name="DOE Joint Genome Institute"/>
            <person name="Kuo A."/>
            <person name="Gay G."/>
            <person name="Dore J."/>
            <person name="Kohler A."/>
            <person name="Nagy L.G."/>
            <person name="Floudas D."/>
            <person name="Copeland A."/>
            <person name="Barry K.W."/>
            <person name="Cichocki N."/>
            <person name="Veneault-Fourrey C."/>
            <person name="LaButti K."/>
            <person name="Lindquist E.A."/>
            <person name="Lipzen A."/>
            <person name="Lundell T."/>
            <person name="Morin E."/>
            <person name="Murat C."/>
            <person name="Sun H."/>
            <person name="Tunlid A."/>
            <person name="Henrissat B."/>
            <person name="Grigoriev I.V."/>
            <person name="Hibbett D.S."/>
            <person name="Martin F."/>
            <person name="Nordberg H.P."/>
            <person name="Cantor M.N."/>
            <person name="Hua S.X."/>
        </authorList>
    </citation>
    <scope>NUCLEOTIDE SEQUENCE [LARGE SCALE GENOMIC DNA]</scope>
    <source>
        <strain evidence="2">h7</strain>
    </source>
</reference>
<dbReference type="Proteomes" id="UP000053424">
    <property type="component" value="Unassembled WGS sequence"/>
</dbReference>
<evidence type="ECO:0000313" key="2">
    <source>
        <dbReference type="Proteomes" id="UP000053424"/>
    </source>
</evidence>
<accession>A0A0C2YFL0</accession>
<sequence>MPTIQGRFNSSNGSTFVCSFKVEGRDYSASGKFSSTVPPFNVTAAITYCETSELTGTHLFSIVVGPKVFKLVQINGPIIDGVLTKPSASESDAIGDIAWVVG</sequence>